<dbReference type="Pfam" id="PF13545">
    <property type="entry name" value="HTH_Crp_2"/>
    <property type="match status" value="1"/>
</dbReference>
<dbReference type="PROSITE" id="PS50042">
    <property type="entry name" value="CNMP_BINDING_3"/>
    <property type="match status" value="1"/>
</dbReference>
<evidence type="ECO:0000256" key="1">
    <source>
        <dbReference type="ARBA" id="ARBA00023015"/>
    </source>
</evidence>
<dbReference type="Gene3D" id="1.10.10.10">
    <property type="entry name" value="Winged helix-like DNA-binding domain superfamily/Winged helix DNA-binding domain"/>
    <property type="match status" value="1"/>
</dbReference>
<gene>
    <name evidence="6" type="ORF">CATMQ487_20960</name>
</gene>
<evidence type="ECO:0000313" key="7">
    <source>
        <dbReference type="Proteomes" id="UP001057498"/>
    </source>
</evidence>
<keyword evidence="7" id="KW-1185">Reference proteome</keyword>
<protein>
    <recommendedName>
        <fullName evidence="8">Crp/Fnr family transcriptional regulator</fullName>
    </recommendedName>
</protein>
<dbReference type="Gene3D" id="2.60.120.10">
    <property type="entry name" value="Jelly Rolls"/>
    <property type="match status" value="1"/>
</dbReference>
<dbReference type="PANTHER" id="PTHR24567">
    <property type="entry name" value="CRP FAMILY TRANSCRIPTIONAL REGULATORY PROTEIN"/>
    <property type="match status" value="1"/>
</dbReference>
<dbReference type="CDD" id="cd00038">
    <property type="entry name" value="CAP_ED"/>
    <property type="match status" value="1"/>
</dbReference>
<dbReference type="Proteomes" id="UP001057498">
    <property type="component" value="Chromosome"/>
</dbReference>
<dbReference type="PANTHER" id="PTHR24567:SF74">
    <property type="entry name" value="HTH-TYPE TRANSCRIPTIONAL REGULATOR ARCR"/>
    <property type="match status" value="1"/>
</dbReference>
<keyword evidence="3" id="KW-0804">Transcription</keyword>
<reference evidence="6" key="1">
    <citation type="submission" date="2022-04" db="EMBL/GenBank/DDBJ databases">
        <title>Whole genome sequence of Sphaerotilus sp. FB-5.</title>
        <authorList>
            <person name="Takeda M."/>
            <person name="Narihara S."/>
            <person name="Akimoto M."/>
            <person name="Akimoto R."/>
            <person name="Nishiyashiki S."/>
            <person name="Murakami T."/>
        </authorList>
    </citation>
    <scope>NUCLEOTIDE SEQUENCE</scope>
    <source>
        <strain evidence="6">FB-5</strain>
    </source>
</reference>
<evidence type="ECO:0000256" key="2">
    <source>
        <dbReference type="ARBA" id="ARBA00023125"/>
    </source>
</evidence>
<accession>A0ABN6PPP7</accession>
<evidence type="ECO:0000313" key="6">
    <source>
        <dbReference type="EMBL" id="BDI05126.1"/>
    </source>
</evidence>
<dbReference type="InterPro" id="IPR036390">
    <property type="entry name" value="WH_DNA-bd_sf"/>
</dbReference>
<dbReference type="InterPro" id="IPR050397">
    <property type="entry name" value="Env_Response_Regulators"/>
</dbReference>
<name>A0ABN6PPP7_9BURK</name>
<dbReference type="RefSeq" id="WP_251973187.1">
    <property type="nucleotide sequence ID" value="NZ_AP025730.1"/>
</dbReference>
<evidence type="ECO:0008006" key="8">
    <source>
        <dbReference type="Google" id="ProtNLM"/>
    </source>
</evidence>
<dbReference type="EMBL" id="AP025730">
    <property type="protein sequence ID" value="BDI05126.1"/>
    <property type="molecule type" value="Genomic_DNA"/>
</dbReference>
<dbReference type="InterPro" id="IPR000595">
    <property type="entry name" value="cNMP-bd_dom"/>
</dbReference>
<dbReference type="InterPro" id="IPR012318">
    <property type="entry name" value="HTH_CRP"/>
</dbReference>
<dbReference type="SUPFAM" id="SSF51206">
    <property type="entry name" value="cAMP-binding domain-like"/>
    <property type="match status" value="1"/>
</dbReference>
<feature type="domain" description="HTH crp-type" evidence="5">
    <location>
        <begin position="142"/>
        <end position="208"/>
    </location>
</feature>
<dbReference type="PROSITE" id="PS51063">
    <property type="entry name" value="HTH_CRP_2"/>
    <property type="match status" value="1"/>
</dbReference>
<dbReference type="InterPro" id="IPR036388">
    <property type="entry name" value="WH-like_DNA-bd_sf"/>
</dbReference>
<feature type="domain" description="Cyclic nucleotide-binding" evidence="4">
    <location>
        <begin position="8"/>
        <end position="93"/>
    </location>
</feature>
<sequence>MTAAENLLIASLPRKVRTDLLAVCELVPLASDQLLCQQGARLQAVYFPTDGAISLLTCLPGEADVEVAMVGREGMLGAHCALGIREAPLRAVVSCSGLAWRLSSAAFRMALKRNAAVERCCWRYLHLAMCQLATSVACQRLHTIGPRLARLLLMLCDRTGTGSLHVTHESLALLLGVRRVGITMAAGDLHRSGLITYHRGELSVLDRPGLEAAACSCYAANLLLQAHWLQATAGIKPWHRRPLRRSQ</sequence>
<evidence type="ECO:0000256" key="3">
    <source>
        <dbReference type="ARBA" id="ARBA00023163"/>
    </source>
</evidence>
<evidence type="ECO:0000259" key="5">
    <source>
        <dbReference type="PROSITE" id="PS51063"/>
    </source>
</evidence>
<proteinExistence type="predicted"/>
<dbReference type="InterPro" id="IPR018490">
    <property type="entry name" value="cNMP-bd_dom_sf"/>
</dbReference>
<dbReference type="InterPro" id="IPR014710">
    <property type="entry name" value="RmlC-like_jellyroll"/>
</dbReference>
<dbReference type="SUPFAM" id="SSF46785">
    <property type="entry name" value="Winged helix' DNA-binding domain"/>
    <property type="match status" value="1"/>
</dbReference>
<organism evidence="6 7">
    <name type="scientific">Sphaerotilus microaerophilus</name>
    <dbReference type="NCBI Taxonomy" id="2914710"/>
    <lineage>
        <taxon>Bacteria</taxon>
        <taxon>Pseudomonadati</taxon>
        <taxon>Pseudomonadota</taxon>
        <taxon>Betaproteobacteria</taxon>
        <taxon>Burkholderiales</taxon>
        <taxon>Sphaerotilaceae</taxon>
        <taxon>Sphaerotilus</taxon>
    </lineage>
</organism>
<evidence type="ECO:0000259" key="4">
    <source>
        <dbReference type="PROSITE" id="PS50042"/>
    </source>
</evidence>
<keyword evidence="1" id="KW-0805">Transcription regulation</keyword>
<keyword evidence="2" id="KW-0238">DNA-binding</keyword>